<sequence length="39" mass="4399">MTKISNKSNFFLIATLVLSYAHKKHTSTTVCFVITPLDK</sequence>
<accession>A0A6M5ZZP3</accession>
<name>A0A6M5ZZP3_KLEPN</name>
<reference evidence="1" key="1">
    <citation type="submission" date="2019-10" db="EMBL/GenBank/DDBJ databases">
        <title>Tracking microevolution events of conjugative virulence plasmid p15WZ-82_Vir during transmission.</title>
        <authorList>
            <person name="Yang X."/>
        </authorList>
    </citation>
    <scope>NUCLEOTIDE SEQUENCE</scope>
    <source>
        <strain evidence="1">GH44TC</strain>
        <plasmid evidence="1">pGH44TC_fusion</plasmid>
        <plasmid evidence="2">pGH44TC_vir</plasmid>
    </source>
</reference>
<dbReference type="EMBL" id="MN543575">
    <property type="protein sequence ID" value="QJX12112.1"/>
    <property type="molecule type" value="Genomic_DNA"/>
</dbReference>
<evidence type="ECO:0000313" key="1">
    <source>
        <dbReference type="EMBL" id="QJX12112.1"/>
    </source>
</evidence>
<keyword evidence="1" id="KW-0614">Plasmid</keyword>
<evidence type="ECO:0000313" key="2">
    <source>
        <dbReference type="EMBL" id="QJX12176.1"/>
    </source>
</evidence>
<protein>
    <submittedName>
        <fullName evidence="1">Uncharacterized protein</fullName>
    </submittedName>
</protein>
<dbReference type="AlphaFoldDB" id="A0A6M5ZZP3"/>
<geneLocation type="plasmid" evidence="1">
    <name>pGH44TC_fusion</name>
</geneLocation>
<geneLocation type="plasmid" evidence="2">
    <name>pGH44TC_vir</name>
</geneLocation>
<proteinExistence type="predicted"/>
<organism evidence="1">
    <name type="scientific">Klebsiella pneumoniae</name>
    <dbReference type="NCBI Taxonomy" id="573"/>
    <lineage>
        <taxon>Bacteria</taxon>
        <taxon>Pseudomonadati</taxon>
        <taxon>Pseudomonadota</taxon>
        <taxon>Gammaproteobacteria</taxon>
        <taxon>Enterobacterales</taxon>
        <taxon>Enterobacteriaceae</taxon>
        <taxon>Klebsiella/Raoultella group</taxon>
        <taxon>Klebsiella</taxon>
        <taxon>Klebsiella pneumoniae complex</taxon>
    </lineage>
</organism>
<dbReference type="EMBL" id="MN543576">
    <property type="protein sequence ID" value="QJX12176.1"/>
    <property type="molecule type" value="Genomic_DNA"/>
</dbReference>